<dbReference type="InterPro" id="IPR009000">
    <property type="entry name" value="Transl_B-barrel_sf"/>
</dbReference>
<dbReference type="SUPFAM" id="SSF50447">
    <property type="entry name" value="Translation proteins"/>
    <property type="match status" value="1"/>
</dbReference>
<keyword evidence="1" id="KW-0648">Protein biosynthesis</keyword>
<accession>A0A485M285</accession>
<protein>
    <submittedName>
        <fullName evidence="1">Elongation factor Tu domain 2</fullName>
    </submittedName>
</protein>
<name>A0A485M285_9ZZZZ</name>
<dbReference type="EMBL" id="CAADRM010000120">
    <property type="protein sequence ID" value="VFU16585.1"/>
    <property type="molecule type" value="Genomic_DNA"/>
</dbReference>
<reference evidence="1" key="1">
    <citation type="submission" date="2019-03" db="EMBL/GenBank/DDBJ databases">
        <authorList>
            <person name="Hao L."/>
        </authorList>
    </citation>
    <scope>NUCLEOTIDE SEQUENCE</scope>
</reference>
<evidence type="ECO:0000313" key="1">
    <source>
        <dbReference type="EMBL" id="VFU16585.1"/>
    </source>
</evidence>
<proteinExistence type="predicted"/>
<dbReference type="GO" id="GO:0003746">
    <property type="term" value="F:translation elongation factor activity"/>
    <property type="evidence" value="ECO:0007669"/>
    <property type="project" value="UniProtKB-KW"/>
</dbReference>
<gene>
    <name evidence="1" type="ORF">SCFA_550001</name>
</gene>
<organism evidence="1">
    <name type="scientific">anaerobic digester metagenome</name>
    <dbReference type="NCBI Taxonomy" id="1263854"/>
    <lineage>
        <taxon>unclassified sequences</taxon>
        <taxon>metagenomes</taxon>
        <taxon>ecological metagenomes</taxon>
    </lineage>
</organism>
<dbReference type="Gene3D" id="2.40.30.10">
    <property type="entry name" value="Translation factors"/>
    <property type="match status" value="1"/>
</dbReference>
<sequence length="95" mass="10166">MIILKRGGTIVAEEKKLIGKVTHYFGKISVAGISLTDTLKVGDTISIEGATTSFEEKVISMQIDQKTVEQAGAGDLIGIKVKDKVRVGDNVYLVS</sequence>
<keyword evidence="1" id="KW-0251">Elongation factor</keyword>
<dbReference type="AlphaFoldDB" id="A0A485M285"/>